<dbReference type="Pfam" id="PF00646">
    <property type="entry name" value="F-box"/>
    <property type="match status" value="1"/>
</dbReference>
<evidence type="ECO:0000259" key="1">
    <source>
        <dbReference type="SMART" id="SM00256"/>
    </source>
</evidence>
<accession>R0I7F9</accession>
<dbReference type="Pfam" id="PF07734">
    <property type="entry name" value="FBA_1"/>
    <property type="match status" value="1"/>
</dbReference>
<sequence length="355" mass="41818">MKTRISDLPWDLVEDILSRVSITSRRHVGSTCKLWNTLPKDENFTKKHYGNNATKEFLITMTCDYFFLMDISLTGFNLHNIQDLSSMKEICKMRCPVNISKVVYHLCDGLLLLMTKDSLSLVVWNPYLVQTKWIKPRNNYHKSDCYAIGYDKNKNYKIFRMFYDCRNEVRHEIYDFRYNSWRAIFPSFYHPRFSTRGVSLKGNTYFLFDKAKEGIVCFDFTSESLGEPLLLPFDDNGDVILSCVGEEQLALLLCRCRVRYEMEIWITVKVEPDAMWWSKFFKVDDIQLVRGSHFQSLFKVQSFFIDKEKKIAVVSGKDYTYFSREILIVVGEDGCFQEIDTRDVFSYVPSLVKIQ</sequence>
<dbReference type="PANTHER" id="PTHR31672:SF13">
    <property type="entry name" value="F-BOX PROTEIN CPR30-LIKE"/>
    <property type="match status" value="1"/>
</dbReference>
<keyword evidence="3" id="KW-1185">Reference proteome</keyword>
<dbReference type="InterPro" id="IPR050796">
    <property type="entry name" value="SCF_F-box_component"/>
</dbReference>
<proteinExistence type="predicted"/>
<protein>
    <recommendedName>
        <fullName evidence="1">F-box domain-containing protein</fullName>
    </recommendedName>
</protein>
<dbReference type="OrthoDB" id="1107682at2759"/>
<dbReference type="InterPro" id="IPR036047">
    <property type="entry name" value="F-box-like_dom_sf"/>
</dbReference>
<organism evidence="2 3">
    <name type="scientific">Capsella rubella</name>
    <dbReference type="NCBI Taxonomy" id="81985"/>
    <lineage>
        <taxon>Eukaryota</taxon>
        <taxon>Viridiplantae</taxon>
        <taxon>Streptophyta</taxon>
        <taxon>Embryophyta</taxon>
        <taxon>Tracheophyta</taxon>
        <taxon>Spermatophyta</taxon>
        <taxon>Magnoliopsida</taxon>
        <taxon>eudicotyledons</taxon>
        <taxon>Gunneridae</taxon>
        <taxon>Pentapetalae</taxon>
        <taxon>rosids</taxon>
        <taxon>malvids</taxon>
        <taxon>Brassicales</taxon>
        <taxon>Brassicaceae</taxon>
        <taxon>Camelineae</taxon>
        <taxon>Capsella</taxon>
    </lineage>
</organism>
<dbReference type="KEGG" id="crb:17893226"/>
<dbReference type="SMART" id="SM00256">
    <property type="entry name" value="FBOX"/>
    <property type="match status" value="1"/>
</dbReference>
<dbReference type="InterPro" id="IPR017451">
    <property type="entry name" value="F-box-assoc_interact_dom"/>
</dbReference>
<dbReference type="NCBIfam" id="TIGR01640">
    <property type="entry name" value="F_box_assoc_1"/>
    <property type="match status" value="1"/>
</dbReference>
<dbReference type="SUPFAM" id="SSF81383">
    <property type="entry name" value="F-box domain"/>
    <property type="match status" value="1"/>
</dbReference>
<dbReference type="PANTHER" id="PTHR31672">
    <property type="entry name" value="BNACNNG10540D PROTEIN"/>
    <property type="match status" value="1"/>
</dbReference>
<feature type="domain" description="F-box" evidence="1">
    <location>
        <begin position="8"/>
        <end position="48"/>
    </location>
</feature>
<dbReference type="InterPro" id="IPR011043">
    <property type="entry name" value="Gal_Oxase/kelch_b-propeller"/>
</dbReference>
<dbReference type="InterPro" id="IPR006527">
    <property type="entry name" value="F-box-assoc_dom_typ1"/>
</dbReference>
<gene>
    <name evidence="2" type="ORF">CARUB_v10015663mg</name>
</gene>
<dbReference type="SUPFAM" id="SSF50965">
    <property type="entry name" value="Galactose oxidase, central domain"/>
    <property type="match status" value="1"/>
</dbReference>
<evidence type="ECO:0000313" key="2">
    <source>
        <dbReference type="EMBL" id="EOA32393.1"/>
    </source>
</evidence>
<name>R0I7F9_9BRAS</name>
<dbReference type="Proteomes" id="UP000029121">
    <property type="component" value="Unassembled WGS sequence"/>
</dbReference>
<evidence type="ECO:0000313" key="3">
    <source>
        <dbReference type="Proteomes" id="UP000029121"/>
    </source>
</evidence>
<reference evidence="3" key="1">
    <citation type="journal article" date="2013" name="Nat. Genet.">
        <title>The Capsella rubella genome and the genomic consequences of rapid mating system evolution.</title>
        <authorList>
            <person name="Slotte T."/>
            <person name="Hazzouri K.M."/>
            <person name="Agren J.A."/>
            <person name="Koenig D."/>
            <person name="Maumus F."/>
            <person name="Guo Y.L."/>
            <person name="Steige K."/>
            <person name="Platts A.E."/>
            <person name="Escobar J.S."/>
            <person name="Newman L.K."/>
            <person name="Wang W."/>
            <person name="Mandakova T."/>
            <person name="Vello E."/>
            <person name="Smith L.M."/>
            <person name="Henz S.R."/>
            <person name="Steffen J."/>
            <person name="Takuno S."/>
            <person name="Brandvain Y."/>
            <person name="Coop G."/>
            <person name="Andolfatto P."/>
            <person name="Hu T.T."/>
            <person name="Blanchette M."/>
            <person name="Clark R.M."/>
            <person name="Quesneville H."/>
            <person name="Nordborg M."/>
            <person name="Gaut B.S."/>
            <person name="Lysak M.A."/>
            <person name="Jenkins J."/>
            <person name="Grimwood J."/>
            <person name="Chapman J."/>
            <person name="Prochnik S."/>
            <person name="Shu S."/>
            <person name="Rokhsar D."/>
            <person name="Schmutz J."/>
            <person name="Weigel D."/>
            <person name="Wright S.I."/>
        </authorList>
    </citation>
    <scope>NUCLEOTIDE SEQUENCE [LARGE SCALE GENOMIC DNA]</scope>
    <source>
        <strain evidence="3">cv. Monte Gargano</strain>
    </source>
</reference>
<dbReference type="EMBL" id="KB870807">
    <property type="protein sequence ID" value="EOA32393.1"/>
    <property type="molecule type" value="Genomic_DNA"/>
</dbReference>
<dbReference type="AlphaFoldDB" id="R0I7F9"/>
<dbReference type="InterPro" id="IPR001810">
    <property type="entry name" value="F-box_dom"/>
</dbReference>